<dbReference type="PANTHER" id="PTHR30614">
    <property type="entry name" value="MEMBRANE COMPONENT OF AMINO ACID ABC TRANSPORTER"/>
    <property type="match status" value="1"/>
</dbReference>
<evidence type="ECO:0000256" key="7">
    <source>
        <dbReference type="ARBA" id="ARBA00022989"/>
    </source>
</evidence>
<dbReference type="GO" id="GO:0022857">
    <property type="term" value="F:transmembrane transporter activity"/>
    <property type="evidence" value="ECO:0007669"/>
    <property type="project" value="InterPro"/>
</dbReference>
<evidence type="ECO:0000256" key="9">
    <source>
        <dbReference type="RuleBase" id="RU363032"/>
    </source>
</evidence>
<evidence type="ECO:0000256" key="1">
    <source>
        <dbReference type="ARBA" id="ARBA00004651"/>
    </source>
</evidence>
<feature type="domain" description="ABC transmembrane type-1" evidence="10">
    <location>
        <begin position="86"/>
        <end position="373"/>
    </location>
</feature>
<evidence type="ECO:0000259" key="10">
    <source>
        <dbReference type="PROSITE" id="PS50928"/>
    </source>
</evidence>
<feature type="transmembrane region" description="Helical" evidence="9">
    <location>
        <begin position="90"/>
        <end position="110"/>
    </location>
</feature>
<name>A0A2T1M2F1_9CHRO</name>
<protein>
    <submittedName>
        <fullName evidence="11">Amino acid ABC transporter permease</fullName>
    </submittedName>
</protein>
<feature type="transmembrane region" description="Helical" evidence="9">
    <location>
        <begin position="354"/>
        <end position="373"/>
    </location>
</feature>
<keyword evidence="7 9" id="KW-1133">Transmembrane helix</keyword>
<feature type="transmembrane region" description="Helical" evidence="9">
    <location>
        <begin position="155"/>
        <end position="171"/>
    </location>
</feature>
<evidence type="ECO:0000256" key="2">
    <source>
        <dbReference type="ARBA" id="ARBA00010072"/>
    </source>
</evidence>
<dbReference type="InterPro" id="IPR000515">
    <property type="entry name" value="MetI-like"/>
</dbReference>
<dbReference type="Proteomes" id="UP000239001">
    <property type="component" value="Unassembled WGS sequence"/>
</dbReference>
<evidence type="ECO:0000256" key="4">
    <source>
        <dbReference type="ARBA" id="ARBA00022475"/>
    </source>
</evidence>
<keyword evidence="8 9" id="KW-0472">Membrane</keyword>
<gene>
    <name evidence="11" type="ORF">C7H19_04440</name>
</gene>
<dbReference type="Gene3D" id="1.10.3720.10">
    <property type="entry name" value="MetI-like"/>
    <property type="match status" value="2"/>
</dbReference>
<dbReference type="NCBIfam" id="TIGR01726">
    <property type="entry name" value="HEQRo_perm_3TM"/>
    <property type="match status" value="1"/>
</dbReference>
<dbReference type="CDD" id="cd06261">
    <property type="entry name" value="TM_PBP2"/>
    <property type="match status" value="1"/>
</dbReference>
<keyword evidence="12" id="KW-1185">Reference proteome</keyword>
<dbReference type="EMBL" id="PXOH01000003">
    <property type="protein sequence ID" value="PSF38805.1"/>
    <property type="molecule type" value="Genomic_DNA"/>
</dbReference>
<evidence type="ECO:0000256" key="6">
    <source>
        <dbReference type="ARBA" id="ARBA00022970"/>
    </source>
</evidence>
<reference evidence="11 12" key="1">
    <citation type="submission" date="2018-03" db="EMBL/GenBank/DDBJ databases">
        <title>The ancient ancestry and fast evolution of plastids.</title>
        <authorList>
            <person name="Moore K.R."/>
            <person name="Magnabosco C."/>
            <person name="Momper L."/>
            <person name="Gold D.A."/>
            <person name="Bosak T."/>
            <person name="Fournier G.P."/>
        </authorList>
    </citation>
    <scope>NUCLEOTIDE SEQUENCE [LARGE SCALE GENOMIC DNA]</scope>
    <source>
        <strain evidence="11 12">CCALA 016</strain>
    </source>
</reference>
<dbReference type="AlphaFoldDB" id="A0A2T1M2F1"/>
<dbReference type="GO" id="GO:0006865">
    <property type="term" value="P:amino acid transport"/>
    <property type="evidence" value="ECO:0007669"/>
    <property type="project" value="UniProtKB-KW"/>
</dbReference>
<keyword evidence="3 9" id="KW-0813">Transport</keyword>
<evidence type="ECO:0000313" key="12">
    <source>
        <dbReference type="Proteomes" id="UP000239001"/>
    </source>
</evidence>
<keyword evidence="4" id="KW-1003">Cell membrane</keyword>
<feature type="transmembrane region" description="Helical" evidence="9">
    <location>
        <begin position="177"/>
        <end position="194"/>
    </location>
</feature>
<feature type="transmembrane region" description="Helical" evidence="9">
    <location>
        <begin position="122"/>
        <end position="143"/>
    </location>
</feature>
<comment type="subcellular location">
    <subcellularLocation>
        <location evidence="1 9">Cell membrane</location>
        <topology evidence="1 9">Multi-pass membrane protein</topology>
    </subcellularLocation>
</comment>
<dbReference type="InterPro" id="IPR010065">
    <property type="entry name" value="AA_ABC_transptr_permease_3TM"/>
</dbReference>
<dbReference type="InterPro" id="IPR035906">
    <property type="entry name" value="MetI-like_sf"/>
</dbReference>
<accession>A0A2T1M2F1</accession>
<sequence>MFVMNDEKIPFWQDDRVLKIAIQGLVVLILLIIISILGTNIIRNFRDLGLTFGFGFLSRPSSFGIGDTAIPYQPSDPYSRAIIVGITNTLRVIIIGIILASLLGITAGIARLSDNWLVQKNATIYVEVFRNTPLLLQLFFWYFAVFIKLPTAEKAIQFLGLFTFSNIGLSLPWPRNYLALIFLLILVVLGVYLWKKRTQKLIEQSSSVQVLSGILMTILTAIILILFFGLNWQIPQFNPTISAFEGGLTLSPELATLVIGLTFYTAAFIAEVIRAGIQSVNKGQWEAAKALGLKPYWVMQLIILPQALRVIIPPLTSEFLNLAKNSSLAIAIGYNDVYGIANTIANQTGRSIEMLLILMSTYLIINLIISTIMNKINSSVQIKER</sequence>
<dbReference type="InterPro" id="IPR043429">
    <property type="entry name" value="ArtM/GltK/GlnP/TcyL/YhdX-like"/>
</dbReference>
<dbReference type="OrthoDB" id="9805999at2"/>
<evidence type="ECO:0000313" key="11">
    <source>
        <dbReference type="EMBL" id="PSF38805.1"/>
    </source>
</evidence>
<evidence type="ECO:0000256" key="5">
    <source>
        <dbReference type="ARBA" id="ARBA00022692"/>
    </source>
</evidence>
<dbReference type="GO" id="GO:0043190">
    <property type="term" value="C:ATP-binding cassette (ABC) transporter complex"/>
    <property type="evidence" value="ECO:0007669"/>
    <property type="project" value="InterPro"/>
</dbReference>
<dbReference type="SUPFAM" id="SSF161098">
    <property type="entry name" value="MetI-like"/>
    <property type="match status" value="2"/>
</dbReference>
<proteinExistence type="inferred from homology"/>
<evidence type="ECO:0000256" key="8">
    <source>
        <dbReference type="ARBA" id="ARBA00023136"/>
    </source>
</evidence>
<evidence type="ECO:0000256" key="3">
    <source>
        <dbReference type="ARBA" id="ARBA00022448"/>
    </source>
</evidence>
<feature type="transmembrane region" description="Helical" evidence="9">
    <location>
        <begin position="20"/>
        <end position="42"/>
    </location>
</feature>
<feature type="transmembrane region" description="Helical" evidence="9">
    <location>
        <begin position="254"/>
        <end position="273"/>
    </location>
</feature>
<dbReference type="Pfam" id="PF00528">
    <property type="entry name" value="BPD_transp_1"/>
    <property type="match status" value="1"/>
</dbReference>
<organism evidence="11 12">
    <name type="scientific">Aphanothece hegewaldii CCALA 016</name>
    <dbReference type="NCBI Taxonomy" id="2107694"/>
    <lineage>
        <taxon>Bacteria</taxon>
        <taxon>Bacillati</taxon>
        <taxon>Cyanobacteriota</taxon>
        <taxon>Cyanophyceae</taxon>
        <taxon>Oscillatoriophycideae</taxon>
        <taxon>Chroococcales</taxon>
        <taxon>Aphanothecaceae</taxon>
        <taxon>Aphanothece</taxon>
    </lineage>
</organism>
<dbReference type="PANTHER" id="PTHR30614:SF37">
    <property type="entry name" value="AMINO-ACID ABC TRANSPORTER PERMEASE PROTEIN YHDX-RELATED"/>
    <property type="match status" value="1"/>
</dbReference>
<dbReference type="PROSITE" id="PS50928">
    <property type="entry name" value="ABC_TM1"/>
    <property type="match status" value="1"/>
</dbReference>
<comment type="caution">
    <text evidence="11">The sequence shown here is derived from an EMBL/GenBank/DDBJ whole genome shotgun (WGS) entry which is preliminary data.</text>
</comment>
<keyword evidence="6" id="KW-0029">Amino-acid transport</keyword>
<keyword evidence="5 9" id="KW-0812">Transmembrane</keyword>
<feature type="transmembrane region" description="Helical" evidence="9">
    <location>
        <begin position="214"/>
        <end position="234"/>
    </location>
</feature>
<comment type="similarity">
    <text evidence="2">Belongs to the binding-protein-dependent transport system permease family. HisMQ subfamily.</text>
</comment>
<reference evidence="11 12" key="2">
    <citation type="submission" date="2018-03" db="EMBL/GenBank/DDBJ databases">
        <authorList>
            <person name="Keele B.F."/>
        </authorList>
    </citation>
    <scope>NUCLEOTIDE SEQUENCE [LARGE SCALE GENOMIC DNA]</scope>
    <source>
        <strain evidence="11 12">CCALA 016</strain>
    </source>
</reference>